<evidence type="ECO:0000256" key="1">
    <source>
        <dbReference type="ARBA" id="ARBA00006484"/>
    </source>
</evidence>
<dbReference type="RefSeq" id="WP_092500193.1">
    <property type="nucleotide sequence ID" value="NZ_FNFV01000003.1"/>
</dbReference>
<dbReference type="Proteomes" id="UP000199328">
    <property type="component" value="Unassembled WGS sequence"/>
</dbReference>
<dbReference type="InterPro" id="IPR020904">
    <property type="entry name" value="Sc_DH/Rdtase_CS"/>
</dbReference>
<evidence type="ECO:0000259" key="4">
    <source>
        <dbReference type="SMART" id="SM00822"/>
    </source>
</evidence>
<organism evidence="5 6">
    <name type="scientific">Meinhardsimonia xiamenensis</name>
    <dbReference type="NCBI Taxonomy" id="990712"/>
    <lineage>
        <taxon>Bacteria</taxon>
        <taxon>Pseudomonadati</taxon>
        <taxon>Pseudomonadota</taxon>
        <taxon>Alphaproteobacteria</taxon>
        <taxon>Rhodobacterales</taxon>
        <taxon>Paracoccaceae</taxon>
        <taxon>Meinhardsimonia</taxon>
    </lineage>
</organism>
<comment type="similarity">
    <text evidence="1">Belongs to the short-chain dehydrogenases/reductases (SDR) family.</text>
</comment>
<dbReference type="PRINTS" id="PR00080">
    <property type="entry name" value="SDRFAMILY"/>
</dbReference>
<accession>A0A1G9DD32</accession>
<dbReference type="PANTHER" id="PTHR43477:SF4">
    <property type="entry name" value="DEHYDROGENASE_REDUCTASE SDR FAMILY MEMBER 6"/>
    <property type="match status" value="1"/>
</dbReference>
<dbReference type="InterPro" id="IPR051122">
    <property type="entry name" value="SDR_DHRS6-like"/>
</dbReference>
<sequence>MAGRLQDRTALITGAGQGIGREIALAFAAEGARVIAASRTAEKMADLPERNPAIRPVALDVGDAASVDALGDSLGQEQVDILVNCAGWVANGALLESSEEDWARSWAINVMGPVRLIRLVLPGMIARRRGNIINVASVASSISGVPGRCAYGTTKAALIGLTKSVARDYIASGVRCNALCPGTTASPSLEERIRASEDPEATRRAFIARQPMGRLGTPQEMAATAVWMASDESAFMTGSVIVVDGGQTL</sequence>
<dbReference type="PROSITE" id="PS00061">
    <property type="entry name" value="ADH_SHORT"/>
    <property type="match status" value="1"/>
</dbReference>
<gene>
    <name evidence="5" type="ORF">SAMN05216257_103445</name>
</gene>
<feature type="domain" description="Ketoreductase" evidence="4">
    <location>
        <begin position="8"/>
        <end position="182"/>
    </location>
</feature>
<protein>
    <submittedName>
        <fullName evidence="5">2-keto-3-deoxy-L-fuconate dehydrogenase</fullName>
    </submittedName>
</protein>
<dbReference type="FunFam" id="3.40.50.720:FF:000084">
    <property type="entry name" value="Short-chain dehydrogenase reductase"/>
    <property type="match status" value="1"/>
</dbReference>
<name>A0A1G9DD32_9RHOB</name>
<dbReference type="GO" id="GO:0016491">
    <property type="term" value="F:oxidoreductase activity"/>
    <property type="evidence" value="ECO:0007669"/>
    <property type="project" value="UniProtKB-KW"/>
</dbReference>
<evidence type="ECO:0000313" key="5">
    <source>
        <dbReference type="EMBL" id="SDK61759.1"/>
    </source>
</evidence>
<evidence type="ECO:0000256" key="2">
    <source>
        <dbReference type="ARBA" id="ARBA00023002"/>
    </source>
</evidence>
<proteinExistence type="inferred from homology"/>
<dbReference type="SMART" id="SM00822">
    <property type="entry name" value="PKS_KR"/>
    <property type="match status" value="1"/>
</dbReference>
<evidence type="ECO:0000256" key="3">
    <source>
        <dbReference type="ARBA" id="ARBA00023027"/>
    </source>
</evidence>
<dbReference type="AlphaFoldDB" id="A0A1G9DD32"/>
<keyword evidence="3" id="KW-0520">NAD</keyword>
<dbReference type="OrthoDB" id="9803333at2"/>
<dbReference type="InterPro" id="IPR036291">
    <property type="entry name" value="NAD(P)-bd_dom_sf"/>
</dbReference>
<dbReference type="InterPro" id="IPR057326">
    <property type="entry name" value="KR_dom"/>
</dbReference>
<reference evidence="6" key="1">
    <citation type="submission" date="2016-10" db="EMBL/GenBank/DDBJ databases">
        <authorList>
            <person name="Varghese N."/>
            <person name="Submissions S."/>
        </authorList>
    </citation>
    <scope>NUCLEOTIDE SEQUENCE [LARGE SCALE GENOMIC DNA]</scope>
    <source>
        <strain evidence="6">CGMCC 1.10789</strain>
    </source>
</reference>
<keyword evidence="6" id="KW-1185">Reference proteome</keyword>
<evidence type="ECO:0000313" key="6">
    <source>
        <dbReference type="Proteomes" id="UP000199328"/>
    </source>
</evidence>
<dbReference type="STRING" id="990712.SAMN05216257_103445"/>
<dbReference type="Gene3D" id="3.40.50.720">
    <property type="entry name" value="NAD(P)-binding Rossmann-like Domain"/>
    <property type="match status" value="1"/>
</dbReference>
<dbReference type="SUPFAM" id="SSF51735">
    <property type="entry name" value="NAD(P)-binding Rossmann-fold domains"/>
    <property type="match status" value="1"/>
</dbReference>
<keyword evidence="2" id="KW-0560">Oxidoreductase</keyword>
<dbReference type="EMBL" id="FNFV01000003">
    <property type="protein sequence ID" value="SDK61759.1"/>
    <property type="molecule type" value="Genomic_DNA"/>
</dbReference>
<dbReference type="InterPro" id="IPR002347">
    <property type="entry name" value="SDR_fam"/>
</dbReference>
<dbReference type="PRINTS" id="PR00081">
    <property type="entry name" value="GDHRDH"/>
</dbReference>
<dbReference type="PANTHER" id="PTHR43477">
    <property type="entry name" value="DIHYDROANTICAPSIN 7-DEHYDROGENASE"/>
    <property type="match status" value="1"/>
</dbReference>
<dbReference type="Pfam" id="PF13561">
    <property type="entry name" value="adh_short_C2"/>
    <property type="match status" value="1"/>
</dbReference>